<sequence length="123" mass="14240">MQSLIDQLAEQSIQSSIKQGELDHLRGAGKPLEIEDLRMVPEHLRIGYHVLKNAGFIPPELEQRQEALKMCDLLFSFQRENNHPETKSTLHKINKLELKLQLMGVDTQFIHRYLAQLNQQNSV</sequence>
<dbReference type="STRING" id="1117707.VQ7734_02193"/>
<organism evidence="2 3">
    <name type="scientific">Vibrio quintilis</name>
    <dbReference type="NCBI Taxonomy" id="1117707"/>
    <lineage>
        <taxon>Bacteria</taxon>
        <taxon>Pseudomonadati</taxon>
        <taxon>Pseudomonadota</taxon>
        <taxon>Gammaproteobacteria</taxon>
        <taxon>Vibrionales</taxon>
        <taxon>Vibrionaceae</taxon>
        <taxon>Vibrio</taxon>
    </lineage>
</organism>
<name>A0A1M7YUW6_9VIBR</name>
<dbReference type="RefSeq" id="WP_073582383.1">
    <property type="nucleotide sequence ID" value="NZ_AP024897.1"/>
</dbReference>
<dbReference type="InterPro" id="IPR018961">
    <property type="entry name" value="DnaJ_homolog_subfam-C_membr-28"/>
</dbReference>
<reference evidence="3" key="1">
    <citation type="submission" date="2016-12" db="EMBL/GenBank/DDBJ databases">
        <authorList>
            <person name="Rodrigo-Torres L."/>
            <person name="Arahal R.D."/>
            <person name="Lucena T."/>
        </authorList>
    </citation>
    <scope>NUCLEOTIDE SEQUENCE [LARGE SCALE GENOMIC DNA]</scope>
</reference>
<evidence type="ECO:0000313" key="2">
    <source>
        <dbReference type="EMBL" id="SHO56424.1"/>
    </source>
</evidence>
<keyword evidence="3" id="KW-1185">Reference proteome</keyword>
<dbReference type="PANTHER" id="PTHR39158">
    <property type="entry name" value="OS08G0560600 PROTEIN"/>
    <property type="match status" value="1"/>
</dbReference>
<dbReference type="OrthoDB" id="9798476at2"/>
<dbReference type="EMBL" id="FRFG01000025">
    <property type="protein sequence ID" value="SHO56424.1"/>
    <property type="molecule type" value="Genomic_DNA"/>
</dbReference>
<proteinExistence type="predicted"/>
<dbReference type="AlphaFoldDB" id="A0A1M7YUW6"/>
<dbReference type="Pfam" id="PF09350">
    <property type="entry name" value="DJC28_CD"/>
    <property type="match status" value="1"/>
</dbReference>
<protein>
    <recommendedName>
        <fullName evidence="1">DnaJ homologue subfamily C member 28 conserved domain-containing protein</fullName>
    </recommendedName>
</protein>
<evidence type="ECO:0000259" key="1">
    <source>
        <dbReference type="Pfam" id="PF09350"/>
    </source>
</evidence>
<dbReference type="Proteomes" id="UP000184600">
    <property type="component" value="Unassembled WGS sequence"/>
</dbReference>
<dbReference type="PANTHER" id="PTHR39158:SF1">
    <property type="entry name" value="DNAJ HOMOLOG SUBFAMILY C MEMBER 28"/>
    <property type="match status" value="1"/>
</dbReference>
<gene>
    <name evidence="2" type="ORF">VQ7734_02193</name>
</gene>
<dbReference type="InterPro" id="IPR052573">
    <property type="entry name" value="DnaJ_C_subfamily_28"/>
</dbReference>
<accession>A0A1M7YUW6</accession>
<evidence type="ECO:0000313" key="3">
    <source>
        <dbReference type="Proteomes" id="UP000184600"/>
    </source>
</evidence>
<feature type="domain" description="DnaJ homologue subfamily C member 28 conserved" evidence="1">
    <location>
        <begin position="8"/>
        <end position="73"/>
    </location>
</feature>